<keyword evidence="4" id="KW-0812">Transmembrane</keyword>
<dbReference type="GO" id="GO:0008061">
    <property type="term" value="F:chitin binding"/>
    <property type="evidence" value="ECO:0007669"/>
    <property type="project" value="InterPro"/>
</dbReference>
<dbReference type="GO" id="GO:0005975">
    <property type="term" value="P:carbohydrate metabolic process"/>
    <property type="evidence" value="ECO:0007669"/>
    <property type="project" value="InterPro"/>
</dbReference>
<keyword evidence="2" id="KW-0328">Glycosyltransferase</keyword>
<protein>
    <submittedName>
        <fullName evidence="7">Poly-beta-1,6 N-acetyl-D-glucosamine synthase</fullName>
    </submittedName>
</protein>
<feature type="transmembrane region" description="Helical" evidence="4">
    <location>
        <begin position="27"/>
        <end position="47"/>
    </location>
</feature>
<dbReference type="EMBL" id="FNZU01000007">
    <property type="protein sequence ID" value="SEK86310.1"/>
    <property type="molecule type" value="Genomic_DNA"/>
</dbReference>
<dbReference type="CDD" id="cd06423">
    <property type="entry name" value="CESA_like"/>
    <property type="match status" value="1"/>
</dbReference>
<dbReference type="SUPFAM" id="SSF88713">
    <property type="entry name" value="Glycoside hydrolase/deacetylase"/>
    <property type="match status" value="1"/>
</dbReference>
<dbReference type="Gene3D" id="3.10.50.10">
    <property type="match status" value="1"/>
</dbReference>
<dbReference type="Proteomes" id="UP000199081">
    <property type="component" value="Unassembled WGS sequence"/>
</dbReference>
<feature type="transmembrane region" description="Helical" evidence="4">
    <location>
        <begin position="986"/>
        <end position="1008"/>
    </location>
</feature>
<keyword evidence="3" id="KW-0808">Transferase</keyword>
<dbReference type="Gene3D" id="3.20.20.80">
    <property type="entry name" value="Glycosidases"/>
    <property type="match status" value="1"/>
</dbReference>
<dbReference type="InterPro" id="IPR011330">
    <property type="entry name" value="Glyco_hydro/deAcase_b/a-brl"/>
</dbReference>
<keyword evidence="8" id="KW-1185">Reference proteome</keyword>
<dbReference type="OrthoDB" id="9812065at2"/>
<reference evidence="8" key="1">
    <citation type="submission" date="2016-10" db="EMBL/GenBank/DDBJ databases">
        <authorList>
            <person name="Varghese N."/>
            <person name="Submissions S."/>
        </authorList>
    </citation>
    <scope>NUCLEOTIDE SEQUENCE [LARGE SCALE GENOMIC DNA]</scope>
    <source>
        <strain evidence="8">DSM 19183</strain>
    </source>
</reference>
<evidence type="ECO:0000256" key="4">
    <source>
        <dbReference type="SAM" id="Phobius"/>
    </source>
</evidence>
<dbReference type="SUPFAM" id="SSF53448">
    <property type="entry name" value="Nucleotide-diphospho-sugar transferases"/>
    <property type="match status" value="1"/>
</dbReference>
<dbReference type="GO" id="GO:0016757">
    <property type="term" value="F:glycosyltransferase activity"/>
    <property type="evidence" value="ECO:0007669"/>
    <property type="project" value="UniProtKB-KW"/>
</dbReference>
<dbReference type="Gene3D" id="3.90.550.10">
    <property type="entry name" value="Spore Coat Polysaccharide Biosynthesis Protein SpsA, Chain A"/>
    <property type="match status" value="1"/>
</dbReference>
<organism evidence="7 8">
    <name type="scientific">Alkalibacterium pelagium</name>
    <dbReference type="NCBI Taxonomy" id="426702"/>
    <lineage>
        <taxon>Bacteria</taxon>
        <taxon>Bacillati</taxon>
        <taxon>Bacillota</taxon>
        <taxon>Bacilli</taxon>
        <taxon>Lactobacillales</taxon>
        <taxon>Carnobacteriaceae</taxon>
        <taxon>Alkalibacterium</taxon>
    </lineage>
</organism>
<evidence type="ECO:0000256" key="3">
    <source>
        <dbReference type="ARBA" id="ARBA00022679"/>
    </source>
</evidence>
<dbReference type="PANTHER" id="PTHR43630:SF1">
    <property type="entry name" value="POLY-BETA-1,6-N-ACETYL-D-GLUCOSAMINE SYNTHASE"/>
    <property type="match status" value="1"/>
</dbReference>
<dbReference type="InterPro" id="IPR011583">
    <property type="entry name" value="Chitinase_II/V-like_cat"/>
</dbReference>
<evidence type="ECO:0000256" key="1">
    <source>
        <dbReference type="ARBA" id="ARBA00006739"/>
    </source>
</evidence>
<keyword evidence="4" id="KW-1133">Transmembrane helix</keyword>
<dbReference type="STRING" id="426702.SAMN04488099_107130"/>
<feature type="transmembrane region" description="Helical" evidence="4">
    <location>
        <begin position="1014"/>
        <end position="1034"/>
    </location>
</feature>
<dbReference type="PROSITE" id="PS51677">
    <property type="entry name" value="NODB"/>
    <property type="match status" value="1"/>
</dbReference>
<proteinExistence type="inferred from homology"/>
<evidence type="ECO:0000313" key="7">
    <source>
        <dbReference type="EMBL" id="SEK86310.1"/>
    </source>
</evidence>
<name>A0A1H7KIF2_9LACT</name>
<dbReference type="InterPro" id="IPR001223">
    <property type="entry name" value="Glyco_hydro18_cat"/>
</dbReference>
<dbReference type="Gene3D" id="3.20.20.370">
    <property type="entry name" value="Glycoside hydrolase/deacetylase"/>
    <property type="match status" value="1"/>
</dbReference>
<dbReference type="Pfam" id="PF00535">
    <property type="entry name" value="Glycos_transf_2"/>
    <property type="match status" value="1"/>
</dbReference>
<dbReference type="Pfam" id="PF01522">
    <property type="entry name" value="Polysacc_deac_1"/>
    <property type="match status" value="1"/>
</dbReference>
<comment type="similarity">
    <text evidence="1">Belongs to the glycosyltransferase 2 family.</text>
</comment>
<dbReference type="PROSITE" id="PS51910">
    <property type="entry name" value="GH18_2"/>
    <property type="match status" value="1"/>
</dbReference>
<dbReference type="InterPro" id="IPR017853">
    <property type="entry name" value="GH"/>
</dbReference>
<evidence type="ECO:0000313" key="8">
    <source>
        <dbReference type="Proteomes" id="UP000199081"/>
    </source>
</evidence>
<keyword evidence="4" id="KW-0472">Membrane</keyword>
<feature type="transmembrane region" description="Helical" evidence="4">
    <location>
        <begin position="697"/>
        <end position="718"/>
    </location>
</feature>
<dbReference type="Pfam" id="PF00704">
    <property type="entry name" value="Glyco_hydro_18"/>
    <property type="match status" value="1"/>
</dbReference>
<dbReference type="AlphaFoldDB" id="A0A1H7KIF2"/>
<dbReference type="PANTHER" id="PTHR43630">
    <property type="entry name" value="POLY-BETA-1,6-N-ACETYL-D-GLUCOSAMINE SYNTHASE"/>
    <property type="match status" value="1"/>
</dbReference>
<feature type="domain" description="GH18" evidence="6">
    <location>
        <begin position="94"/>
        <end position="399"/>
    </location>
</feature>
<dbReference type="InterPro" id="IPR029070">
    <property type="entry name" value="Chitinase_insertion_sf"/>
</dbReference>
<evidence type="ECO:0000259" key="5">
    <source>
        <dbReference type="PROSITE" id="PS51677"/>
    </source>
</evidence>
<dbReference type="InterPro" id="IPR001173">
    <property type="entry name" value="Glyco_trans_2-like"/>
</dbReference>
<dbReference type="SUPFAM" id="SSF51445">
    <property type="entry name" value="(Trans)glycosidases"/>
    <property type="match status" value="1"/>
</dbReference>
<accession>A0A1H7KIF2</accession>
<dbReference type="InterPro" id="IPR029044">
    <property type="entry name" value="Nucleotide-diphossugar_trans"/>
</dbReference>
<dbReference type="GO" id="GO:0016810">
    <property type="term" value="F:hydrolase activity, acting on carbon-nitrogen (but not peptide) bonds"/>
    <property type="evidence" value="ECO:0007669"/>
    <property type="project" value="InterPro"/>
</dbReference>
<evidence type="ECO:0000256" key="2">
    <source>
        <dbReference type="ARBA" id="ARBA00022676"/>
    </source>
</evidence>
<evidence type="ECO:0000259" key="6">
    <source>
        <dbReference type="PROSITE" id="PS51910"/>
    </source>
</evidence>
<dbReference type="InterPro" id="IPR002509">
    <property type="entry name" value="NODB_dom"/>
</dbReference>
<dbReference type="RefSeq" id="WP_091480880.1">
    <property type="nucleotide sequence ID" value="NZ_BJYC01000010.1"/>
</dbReference>
<dbReference type="SMART" id="SM00636">
    <property type="entry name" value="Glyco_18"/>
    <property type="match status" value="1"/>
</dbReference>
<sequence>MRMTQEENIRFVFLENSGKRWKYSKRVLGIMMLLILAFLFFIIMGLISKPILQSLEMSNGNIVPINNPVSTAVVSAEDDVSFDSLAVTGQEQQPTVFTFFQSSHFSNAEHHISLDENMGNTDVLVPDWFYLNERGEIDVQSNSRIDSLGKDHDVLITPSITLGEGVDAEGFHNLLASPDSQDQMVAHLLETTEMNEYQGIHLHFDDVLWEDKELFNAFITKTYQAFHEADLSLSLFIRLGDDTYDSSLLSKVSDYIMVNLFDQHIEQGESGPLASFKWTQEMLSTYEGSMDKLVPVLANYAYDWNVSTGEAATTYDFSSLMEKVNRENLKINWDDHSSTPYLRYKNEQDEHIVWMLDGVTFYNQLKLVQGQNVPSIGIWNVGSEDPSIWNVLSGRTTDPAGLKTIPNRVSVAQAGEGDFLKVTQEETEGERRIELDNHFIKQAEYERYPSPYLLEKYGVEDKRVAISFDDGPDPRYTRKVLDILNEYNVKAGFFVIGQNAAMHPRLTKAIFDEGHELGSHTFSHRDITSLSDTELAFELNATQRVIQGITGHSAVMFRPPYLAINDLPGQLPTESMLRRFLNIQDLGYTIVSASIDPRDWSGKTADQIVNDTVSRVENGRTILLHDSGGDRTPTLEALPRIIEWLQANDYTIVPVSELIGLEREGVMPRVQENEKSILSLFLYGSLFNAVLNRTIRIFLSVLITMGLVRMVILIYFSFRQKIKSEQLVFEESDLPFVTVLIAAYNEEEVIDKTMQSILNSSYPHFEIIIVDDGSTDQTASIVERAAERHPKIQLIRKPNGGKASALNLGIEQATADYIVTLDADTVIAEDTIALIIRPFCDPNVGAVSGNVKIGNCKNILTWWQHIEYVTGYNLEKRALDELDSITVVPGAIGAWRKSALEAVGLFEEDTLAEDTDVTMKLLRRGYKIRSEVKAIAYTEAPEDLKSFIKQRYRWTFGILQCLRKHQKALFNLKNKKLGFISIPNMIFQYILLASAPLVDYIFILALFSGNMTVVYFYIIFLLADSLVSVYAFGLERENKKPLLSLFIQRLVYRQFFTFVVWKSLLNAVKGQLQGWNKLKRTGNVGRTQTFESQERENYHTTVH</sequence>
<gene>
    <name evidence="7" type="ORF">SAMN04488099_107130</name>
</gene>
<feature type="domain" description="NodB homology" evidence="5">
    <location>
        <begin position="462"/>
        <end position="653"/>
    </location>
</feature>